<dbReference type="KEGG" id="tet:TTHERM_00431270"/>
<protein>
    <submittedName>
        <fullName evidence="1">Uncharacterized protein</fullName>
    </submittedName>
</protein>
<name>Q231D2_TETTS</name>
<dbReference type="HOGENOM" id="CLU_582045_0_0_1"/>
<dbReference type="EMBL" id="GG662532">
    <property type="protein sequence ID" value="EAR91107.2"/>
    <property type="molecule type" value="Genomic_DNA"/>
</dbReference>
<dbReference type="RefSeq" id="XP_001011352.2">
    <property type="nucleotide sequence ID" value="XM_001011352.2"/>
</dbReference>
<proteinExistence type="predicted"/>
<evidence type="ECO:0000313" key="1">
    <source>
        <dbReference type="EMBL" id="EAR91107.2"/>
    </source>
</evidence>
<dbReference type="AlphaFoldDB" id="Q231D2"/>
<evidence type="ECO:0000313" key="2">
    <source>
        <dbReference type="Proteomes" id="UP000009168"/>
    </source>
</evidence>
<accession>Q231D2</accession>
<sequence>MRNNNQHTLSKFPWFYCQEWDFETFRICLEQLGISDQMINTIQINSKGVQNILNEINNQNALEFLRNTPLFDQFTAQFTPCEEILEFQERLLMECNCYLYEQWRQEDLEKFAIQLQLDINWQQHQTLIKQNSFSSSSIQQNIDTFNTQDCKIYKQWIKYIEQENRNTIQSESQNTQLVNTDEQNIAIDNYIQIFSNQQILEQIQQTRDTLSFVSATLKNVEIFVAQQQIGVNVDIQKFNLSNSSNICDFFGQVKLKSLKLKNQEGIESNLLHLQFNTLQKNLYYQVFSEKLVIGDEIFIQQCLIHIVVTHQQYSVETQTMSYTLIFYFEKEGRNIVISVDQNEGETKVLGRYSGNNSPDILHFTHLEELKLDNLSRNLALLEVKNQNLYIRWNYKKGKKIWKRIKQNNLILVQPFINIRCNSINSIMIFQGLNNQQISSQNSKENHQVPPKIEINQLSKYSTRIQKFDFSLGEQAKYFEINSSKSVDKFIENYENGQIINDQIEQYFPNIRYFFNATNDNIQHIINNISDQ</sequence>
<organism evidence="1 2">
    <name type="scientific">Tetrahymena thermophila (strain SB210)</name>
    <dbReference type="NCBI Taxonomy" id="312017"/>
    <lineage>
        <taxon>Eukaryota</taxon>
        <taxon>Sar</taxon>
        <taxon>Alveolata</taxon>
        <taxon>Ciliophora</taxon>
        <taxon>Intramacronucleata</taxon>
        <taxon>Oligohymenophorea</taxon>
        <taxon>Hymenostomatida</taxon>
        <taxon>Tetrahymenina</taxon>
        <taxon>Tetrahymenidae</taxon>
        <taxon>Tetrahymena</taxon>
    </lineage>
</organism>
<dbReference type="Proteomes" id="UP000009168">
    <property type="component" value="Unassembled WGS sequence"/>
</dbReference>
<dbReference type="InParanoid" id="Q231D2"/>
<keyword evidence="2" id="KW-1185">Reference proteome</keyword>
<reference evidence="2" key="1">
    <citation type="journal article" date="2006" name="PLoS Biol.">
        <title>Macronuclear genome sequence of the ciliate Tetrahymena thermophila, a model eukaryote.</title>
        <authorList>
            <person name="Eisen J.A."/>
            <person name="Coyne R.S."/>
            <person name="Wu M."/>
            <person name="Wu D."/>
            <person name="Thiagarajan M."/>
            <person name="Wortman J.R."/>
            <person name="Badger J.H."/>
            <person name="Ren Q."/>
            <person name="Amedeo P."/>
            <person name="Jones K.M."/>
            <person name="Tallon L.J."/>
            <person name="Delcher A.L."/>
            <person name="Salzberg S.L."/>
            <person name="Silva J.C."/>
            <person name="Haas B.J."/>
            <person name="Majoros W.H."/>
            <person name="Farzad M."/>
            <person name="Carlton J.M."/>
            <person name="Smith R.K. Jr."/>
            <person name="Garg J."/>
            <person name="Pearlman R.E."/>
            <person name="Karrer K.M."/>
            <person name="Sun L."/>
            <person name="Manning G."/>
            <person name="Elde N.C."/>
            <person name="Turkewitz A.P."/>
            <person name="Asai D.J."/>
            <person name="Wilkes D.E."/>
            <person name="Wang Y."/>
            <person name="Cai H."/>
            <person name="Collins K."/>
            <person name="Stewart B.A."/>
            <person name="Lee S.R."/>
            <person name="Wilamowska K."/>
            <person name="Weinberg Z."/>
            <person name="Ruzzo W.L."/>
            <person name="Wloga D."/>
            <person name="Gaertig J."/>
            <person name="Frankel J."/>
            <person name="Tsao C.-C."/>
            <person name="Gorovsky M.A."/>
            <person name="Keeling P.J."/>
            <person name="Waller R.F."/>
            <person name="Patron N.J."/>
            <person name="Cherry J.M."/>
            <person name="Stover N.A."/>
            <person name="Krieger C.J."/>
            <person name="del Toro C."/>
            <person name="Ryder H.F."/>
            <person name="Williamson S.C."/>
            <person name="Barbeau R.A."/>
            <person name="Hamilton E.P."/>
            <person name="Orias E."/>
        </authorList>
    </citation>
    <scope>NUCLEOTIDE SEQUENCE [LARGE SCALE GENOMIC DNA]</scope>
    <source>
        <strain evidence="2">SB210</strain>
    </source>
</reference>
<gene>
    <name evidence="1" type="ORF">TTHERM_00431270</name>
</gene>
<dbReference type="GeneID" id="7847003"/>